<evidence type="ECO:0000313" key="2">
    <source>
        <dbReference type="Proteomes" id="UP001195483"/>
    </source>
</evidence>
<protein>
    <submittedName>
        <fullName evidence="1">Uncharacterized protein</fullName>
    </submittedName>
</protein>
<sequence>MVNFASKELGSVGQGVITYANDRIIKWWTTLADRNYIAHYMDLKDHLSLLKLQLRRRLVLTSAQMEKEHDMVLKKLSDEI</sequence>
<reference evidence="1" key="3">
    <citation type="submission" date="2023-05" db="EMBL/GenBank/DDBJ databases">
        <authorList>
            <person name="Smith C.H."/>
        </authorList>
    </citation>
    <scope>NUCLEOTIDE SEQUENCE</scope>
    <source>
        <strain evidence="1">CHS0354</strain>
        <tissue evidence="1">Mantle</tissue>
    </source>
</reference>
<accession>A0AAE0RZP0</accession>
<keyword evidence="2" id="KW-1185">Reference proteome</keyword>
<evidence type="ECO:0000313" key="1">
    <source>
        <dbReference type="EMBL" id="KAK3582666.1"/>
    </source>
</evidence>
<reference evidence="1" key="1">
    <citation type="journal article" date="2021" name="Genome Biol. Evol.">
        <title>A High-Quality Reference Genome for a Parasitic Bivalve with Doubly Uniparental Inheritance (Bivalvia: Unionida).</title>
        <authorList>
            <person name="Smith C.H."/>
        </authorList>
    </citation>
    <scope>NUCLEOTIDE SEQUENCE</scope>
    <source>
        <strain evidence="1">CHS0354</strain>
    </source>
</reference>
<organism evidence="1 2">
    <name type="scientific">Potamilus streckersoni</name>
    <dbReference type="NCBI Taxonomy" id="2493646"/>
    <lineage>
        <taxon>Eukaryota</taxon>
        <taxon>Metazoa</taxon>
        <taxon>Spiralia</taxon>
        <taxon>Lophotrochozoa</taxon>
        <taxon>Mollusca</taxon>
        <taxon>Bivalvia</taxon>
        <taxon>Autobranchia</taxon>
        <taxon>Heteroconchia</taxon>
        <taxon>Palaeoheterodonta</taxon>
        <taxon>Unionida</taxon>
        <taxon>Unionoidea</taxon>
        <taxon>Unionidae</taxon>
        <taxon>Ambleminae</taxon>
        <taxon>Lampsilini</taxon>
        <taxon>Potamilus</taxon>
    </lineage>
</organism>
<dbReference type="EMBL" id="JAEAOA010001857">
    <property type="protein sequence ID" value="KAK3582666.1"/>
    <property type="molecule type" value="Genomic_DNA"/>
</dbReference>
<proteinExistence type="predicted"/>
<reference evidence="1" key="2">
    <citation type="journal article" date="2021" name="Genome Biol. Evol.">
        <title>Developing a high-quality reference genome for a parasitic bivalve with doubly uniparental inheritance (Bivalvia: Unionida).</title>
        <authorList>
            <person name="Smith C.H."/>
        </authorList>
    </citation>
    <scope>NUCLEOTIDE SEQUENCE</scope>
    <source>
        <strain evidence="1">CHS0354</strain>
        <tissue evidence="1">Mantle</tissue>
    </source>
</reference>
<name>A0AAE0RZP0_9BIVA</name>
<dbReference type="AlphaFoldDB" id="A0AAE0RZP0"/>
<gene>
    <name evidence="1" type="ORF">CHS0354_031078</name>
</gene>
<dbReference type="Proteomes" id="UP001195483">
    <property type="component" value="Unassembled WGS sequence"/>
</dbReference>
<comment type="caution">
    <text evidence="1">The sequence shown here is derived from an EMBL/GenBank/DDBJ whole genome shotgun (WGS) entry which is preliminary data.</text>
</comment>